<dbReference type="PANTHER" id="PTHR15635">
    <property type="entry name" value="COILED-COIL DOMAIN CONTAINING PROTEIN 9"/>
    <property type="match status" value="1"/>
</dbReference>
<accession>A0A8C9Z7Z6</accession>
<feature type="compositionally biased region" description="Basic and acidic residues" evidence="3">
    <location>
        <begin position="218"/>
        <end position="278"/>
    </location>
</feature>
<feature type="compositionally biased region" description="Gly residues" evidence="3">
    <location>
        <begin position="193"/>
        <end position="216"/>
    </location>
</feature>
<dbReference type="InterPro" id="IPR029336">
    <property type="entry name" value="DUF4594"/>
</dbReference>
<feature type="compositionally biased region" description="Low complexity" evidence="3">
    <location>
        <begin position="129"/>
        <end position="140"/>
    </location>
</feature>
<evidence type="ECO:0000256" key="1">
    <source>
        <dbReference type="ARBA" id="ARBA00022553"/>
    </source>
</evidence>
<proteinExistence type="predicted"/>
<feature type="compositionally biased region" description="Low complexity" evidence="3">
    <location>
        <begin position="44"/>
        <end position="57"/>
    </location>
</feature>
<feature type="compositionally biased region" description="Polar residues" evidence="3">
    <location>
        <begin position="31"/>
        <end position="43"/>
    </location>
</feature>
<feature type="compositionally biased region" description="Polar residues" evidence="3">
    <location>
        <begin position="770"/>
        <end position="779"/>
    </location>
</feature>
<reference evidence="4" key="1">
    <citation type="submission" date="2025-08" db="UniProtKB">
        <authorList>
            <consortium name="Ensembl"/>
        </authorList>
    </citation>
    <scope>IDENTIFICATION</scope>
</reference>
<organism evidence="4 5">
    <name type="scientific">Sander lucioperca</name>
    <name type="common">Pike-perch</name>
    <name type="synonym">Perca lucioperca</name>
    <dbReference type="NCBI Taxonomy" id="283035"/>
    <lineage>
        <taxon>Eukaryota</taxon>
        <taxon>Metazoa</taxon>
        <taxon>Chordata</taxon>
        <taxon>Craniata</taxon>
        <taxon>Vertebrata</taxon>
        <taxon>Euteleostomi</taxon>
        <taxon>Actinopterygii</taxon>
        <taxon>Neopterygii</taxon>
        <taxon>Teleostei</taxon>
        <taxon>Neoteleostei</taxon>
        <taxon>Acanthomorphata</taxon>
        <taxon>Eupercaria</taxon>
        <taxon>Perciformes</taxon>
        <taxon>Percoidei</taxon>
        <taxon>Percidae</taxon>
        <taxon>Luciopercinae</taxon>
        <taxon>Sander</taxon>
    </lineage>
</organism>
<feature type="region of interest" description="Disordered" evidence="3">
    <location>
        <begin position="337"/>
        <end position="779"/>
    </location>
</feature>
<feature type="compositionally biased region" description="Basic residues" evidence="3">
    <location>
        <begin position="170"/>
        <end position="179"/>
    </location>
</feature>
<evidence type="ECO:0000313" key="5">
    <source>
        <dbReference type="Proteomes" id="UP000694568"/>
    </source>
</evidence>
<reference evidence="4" key="2">
    <citation type="submission" date="2025-09" db="UniProtKB">
        <authorList>
            <consortium name="Ensembl"/>
        </authorList>
    </citation>
    <scope>IDENTIFICATION</scope>
</reference>
<feature type="region of interest" description="Disordered" evidence="3">
    <location>
        <begin position="1"/>
        <end position="323"/>
    </location>
</feature>
<protein>
    <submittedName>
        <fullName evidence="4">Coiled-coil domain containing 9</fullName>
    </submittedName>
</protein>
<feature type="compositionally biased region" description="Basic and acidic residues" evidence="3">
    <location>
        <begin position="412"/>
        <end position="423"/>
    </location>
</feature>
<dbReference type="Proteomes" id="UP000694568">
    <property type="component" value="Unplaced"/>
</dbReference>
<feature type="compositionally biased region" description="Acidic residues" evidence="3">
    <location>
        <begin position="474"/>
        <end position="493"/>
    </location>
</feature>
<dbReference type="Pfam" id="PF15266">
    <property type="entry name" value="DUF4594"/>
    <property type="match status" value="1"/>
</dbReference>
<evidence type="ECO:0000256" key="2">
    <source>
        <dbReference type="ARBA" id="ARBA00023054"/>
    </source>
</evidence>
<feature type="compositionally biased region" description="Basic and acidic residues" evidence="3">
    <location>
        <begin position="148"/>
        <end position="163"/>
    </location>
</feature>
<feature type="compositionally biased region" description="Polar residues" evidence="3">
    <location>
        <begin position="63"/>
        <end position="76"/>
    </location>
</feature>
<keyword evidence="5" id="KW-1185">Reference proteome</keyword>
<keyword evidence="1" id="KW-0597">Phosphoprotein</keyword>
<feature type="compositionally biased region" description="Basic and acidic residues" evidence="3">
    <location>
        <begin position="91"/>
        <end position="122"/>
    </location>
</feature>
<dbReference type="GeneTree" id="ENSGT00530000063950"/>
<dbReference type="AlphaFoldDB" id="A0A8C9Z7Z6"/>
<feature type="compositionally biased region" description="Basic and acidic residues" evidence="3">
    <location>
        <begin position="494"/>
        <end position="519"/>
    </location>
</feature>
<feature type="compositionally biased region" description="Low complexity" evidence="3">
    <location>
        <begin position="12"/>
        <end position="25"/>
    </location>
</feature>
<feature type="compositionally biased region" description="Basic and acidic residues" evidence="3">
    <location>
        <begin position="443"/>
        <end position="459"/>
    </location>
</feature>
<keyword evidence="2" id="KW-0175">Coiled coil</keyword>
<dbReference type="PANTHER" id="PTHR15635:SF11">
    <property type="entry name" value="COILED-COIL DOMAIN-CONTAINING PROTEIN 9"/>
    <property type="match status" value="1"/>
</dbReference>
<feature type="compositionally biased region" description="Polar residues" evidence="3">
    <location>
        <begin position="520"/>
        <end position="533"/>
    </location>
</feature>
<dbReference type="Ensembl" id="ENSSLUT00000034026.1">
    <property type="protein sequence ID" value="ENSSLUP00000032986.1"/>
    <property type="gene ID" value="ENSSLUG00000014726.1"/>
</dbReference>
<sequence>MTATEEGQTMVTEEGQTTATEEGQTMVTEEGQMTATEEGQTMVTEEGQTTATEEGQTMVTEEGQMTATEGPTTATEKGQIEGPAMATRGPSDGHRGGPNDGHRGEPNDGHRGEPSDGHRGPSDGHSPSRRTGSGRMSRGSQRGGGGGRQERREWEPRTPRDGEPGESVAHGRRGGRRGRGGGGEGRGGERRGGGGGGEGGGGGGGGGGGEGGGTPGGMDRKSQEWEEKRRQNIEKMNEEMEKIAEYERGQRPDGDKPIRNFLDDPRRSGPAPDIDRKEGSRRHVRNWGGLDFDNVKTGAELEKEWTSRRPGQKGSMDMTMSMTGRERAEYLRWKKEREQIDEERLARHRNATGQWRREWDAQKTENMFKEDPYAASEGITPEQGSRRDDSKRPPKAPTIGDFLSQGRTPGQRGERGRGRDRGQKPSYSMHDNRWEGEKEEEDNTKREEKTKKEDKEGKSKPPTAQKVESKHGDGEDDDEEWEDASDGEDDEGSDSEHDSRGDEKKDTGKEKPTKSKDNSHTSPTPRSRRTSAGSPKEQRPPRPKIHIPPPSAVQESPEGGKPLSPFYPLDGHQPVSDWGEEMEMLSPRSSMEGESPLKPPSVEASPPQKKEQELEEETESQAAGSGELAEPQKEEDTAIDISSPSEKTKAQQTVIVSEPESVPTDSATAPPSDPAPCEVSDPAPCKVSDPAPCEVSDPSPCEVSDPAPCEVAVLKDQDTPAAPSQEDKLDTPPPSPAVLEADQSSSEPAGGKDDDSAPATTDAAPTAETVESSEQTSSG</sequence>
<feature type="compositionally biased region" description="Polar residues" evidence="3">
    <location>
        <begin position="640"/>
        <end position="655"/>
    </location>
</feature>
<evidence type="ECO:0000313" key="4">
    <source>
        <dbReference type="Ensembl" id="ENSSLUP00000032986.1"/>
    </source>
</evidence>
<feature type="compositionally biased region" description="Polar residues" evidence="3">
    <location>
        <begin position="1"/>
        <end position="11"/>
    </location>
</feature>
<feature type="compositionally biased region" description="Basic and acidic residues" evidence="3">
    <location>
        <begin position="355"/>
        <end position="372"/>
    </location>
</feature>
<feature type="compositionally biased region" description="Low complexity" evidence="3">
    <location>
        <begin position="757"/>
        <end position="769"/>
    </location>
</feature>
<name>A0A8C9Z7Z6_SANLU</name>
<evidence type="ECO:0000256" key="3">
    <source>
        <dbReference type="SAM" id="MobiDB-lite"/>
    </source>
</evidence>